<gene>
    <name evidence="3" type="ORF">SAMN05192556_10350</name>
</gene>
<dbReference type="Proteomes" id="UP000184248">
    <property type="component" value="Unassembled WGS sequence"/>
</dbReference>
<dbReference type="InterPro" id="IPR025424">
    <property type="entry name" value="YrhK_domain"/>
</dbReference>
<keyword evidence="1" id="KW-0472">Membrane</keyword>
<reference evidence="4" key="1">
    <citation type="submission" date="2016-11" db="EMBL/GenBank/DDBJ databases">
        <authorList>
            <person name="Varghese N."/>
            <person name="Submissions S."/>
        </authorList>
    </citation>
    <scope>NUCLEOTIDE SEQUENCE [LARGE SCALE GENOMIC DNA]</scope>
    <source>
        <strain evidence="4">ALO Sharm</strain>
    </source>
</reference>
<feature type="domain" description="YrhK" evidence="2">
    <location>
        <begin position="23"/>
        <end position="78"/>
    </location>
</feature>
<feature type="transmembrane region" description="Helical" evidence="1">
    <location>
        <begin position="30"/>
        <end position="49"/>
    </location>
</feature>
<dbReference type="Pfam" id="PF14145">
    <property type="entry name" value="YrhK"/>
    <property type="match status" value="1"/>
</dbReference>
<proteinExistence type="predicted"/>
<keyword evidence="1" id="KW-1133">Transmembrane helix</keyword>
<evidence type="ECO:0000313" key="3">
    <source>
        <dbReference type="EMBL" id="SHK45840.1"/>
    </source>
</evidence>
<keyword evidence="1" id="KW-0812">Transmembrane</keyword>
<dbReference type="AlphaFoldDB" id="A0A1M6SMG9"/>
<organism evidence="3 4">
    <name type="scientific">Halomonas caseinilytica</name>
    <dbReference type="NCBI Taxonomy" id="438744"/>
    <lineage>
        <taxon>Bacteria</taxon>
        <taxon>Pseudomonadati</taxon>
        <taxon>Pseudomonadota</taxon>
        <taxon>Gammaproteobacteria</taxon>
        <taxon>Oceanospirillales</taxon>
        <taxon>Halomonadaceae</taxon>
        <taxon>Halomonas</taxon>
    </lineage>
</organism>
<dbReference type="RefSeq" id="WP_064699136.1">
    <property type="nucleotide sequence ID" value="NZ_BDEO01000006.1"/>
</dbReference>
<protein>
    <submittedName>
        <fullName evidence="3">YrhK-like protein</fullName>
    </submittedName>
</protein>
<keyword evidence="4" id="KW-1185">Reference proteome</keyword>
<accession>A0A1M6SMG9</accession>
<name>A0A1M6SMG9_9GAMM</name>
<feature type="transmembrane region" description="Helical" evidence="1">
    <location>
        <begin position="55"/>
        <end position="73"/>
    </location>
</feature>
<dbReference type="EMBL" id="FRAL01000003">
    <property type="protein sequence ID" value="SHK45840.1"/>
    <property type="molecule type" value="Genomic_DNA"/>
</dbReference>
<evidence type="ECO:0000313" key="4">
    <source>
        <dbReference type="Proteomes" id="UP000184248"/>
    </source>
</evidence>
<sequence length="91" mass="10675">MKPSHVDDPLTLKVGHEELVIRRRYETLSIANDFLIAIWFLVGSVLFLYPSQETLAVWMFIIGSFQFLVRPAIRLASHLHLRRIPDSEWQQ</sequence>
<dbReference type="OrthoDB" id="5519470at2"/>
<evidence type="ECO:0000259" key="2">
    <source>
        <dbReference type="Pfam" id="PF14145"/>
    </source>
</evidence>
<evidence type="ECO:0000256" key="1">
    <source>
        <dbReference type="SAM" id="Phobius"/>
    </source>
</evidence>